<keyword evidence="9" id="KW-0498">Mitosis</keyword>
<keyword evidence="11" id="KW-0995">Kinetochore</keyword>
<dbReference type="Proteomes" id="UP000005666">
    <property type="component" value="Chromosome 10"/>
</dbReference>
<evidence type="ECO:0000256" key="5">
    <source>
        <dbReference type="ARBA" id="ARBA00022454"/>
    </source>
</evidence>
<dbReference type="STRING" id="1071381.G8BYS4"/>
<gene>
    <name evidence="18" type="primary">TPHA0J01950</name>
    <name evidence="18" type="ordered locus">TPHA_0J01950</name>
</gene>
<evidence type="ECO:0000256" key="9">
    <source>
        <dbReference type="ARBA" id="ARBA00022776"/>
    </source>
</evidence>
<dbReference type="eggNOG" id="ENOG502S7SV">
    <property type="taxonomic scope" value="Eukaryota"/>
</dbReference>
<name>G8BYS4_TETPH</name>
<keyword evidence="15" id="KW-0137">Centromere</keyword>
<keyword evidence="12" id="KW-0206">Cytoskeleton</keyword>
<dbReference type="InterPro" id="IPR013965">
    <property type="entry name" value="DASH_Dad3"/>
</dbReference>
<dbReference type="RefSeq" id="XP_003687450.1">
    <property type="nucleotide sequence ID" value="XM_003687402.1"/>
</dbReference>
<keyword evidence="19" id="KW-1185">Reference proteome</keyword>
<evidence type="ECO:0000256" key="8">
    <source>
        <dbReference type="ARBA" id="ARBA00022701"/>
    </source>
</evidence>
<accession>G8BYS4</accession>
<evidence type="ECO:0000256" key="11">
    <source>
        <dbReference type="ARBA" id="ARBA00022838"/>
    </source>
</evidence>
<dbReference type="GO" id="GO:0072686">
    <property type="term" value="C:mitotic spindle"/>
    <property type="evidence" value="ECO:0007669"/>
    <property type="project" value="InterPro"/>
</dbReference>
<keyword evidence="10" id="KW-0159">Chromosome partition</keyword>
<dbReference type="GO" id="GO:0042729">
    <property type="term" value="C:DASH complex"/>
    <property type="evidence" value="ECO:0007669"/>
    <property type="project" value="EnsemblFungi"/>
</dbReference>
<evidence type="ECO:0000256" key="4">
    <source>
        <dbReference type="ARBA" id="ARBA00006277"/>
    </source>
</evidence>
<evidence type="ECO:0000256" key="6">
    <source>
        <dbReference type="ARBA" id="ARBA00022490"/>
    </source>
</evidence>
<evidence type="ECO:0000256" key="1">
    <source>
        <dbReference type="ARBA" id="ARBA00004123"/>
    </source>
</evidence>
<dbReference type="Pfam" id="PF08656">
    <property type="entry name" value="DASH_Dad3"/>
    <property type="match status" value="1"/>
</dbReference>
<evidence type="ECO:0000256" key="17">
    <source>
        <dbReference type="ARBA" id="ARBA00044305"/>
    </source>
</evidence>
<evidence type="ECO:0000256" key="2">
    <source>
        <dbReference type="ARBA" id="ARBA00004186"/>
    </source>
</evidence>
<dbReference type="GO" id="GO:1990976">
    <property type="term" value="P:protein transport along microtubule to mitotic spindle pole body"/>
    <property type="evidence" value="ECO:0007669"/>
    <property type="project" value="EnsemblFungi"/>
</dbReference>
<dbReference type="GeneID" id="11532943"/>
<proteinExistence type="inferred from homology"/>
<dbReference type="PANTHER" id="PTHR28017:SF1">
    <property type="entry name" value="DASH COMPLEX SUBUNIT DAD3"/>
    <property type="match status" value="1"/>
</dbReference>
<protein>
    <recommendedName>
        <fullName evidence="16">DASH complex subunit DAD3</fullName>
    </recommendedName>
    <alternativeName>
        <fullName evidence="17">Outer kinetochore protein DAD3</fullName>
    </alternativeName>
</protein>
<dbReference type="GO" id="GO:0005874">
    <property type="term" value="C:microtubule"/>
    <property type="evidence" value="ECO:0007669"/>
    <property type="project" value="UniProtKB-KW"/>
</dbReference>
<dbReference type="EMBL" id="HE612865">
    <property type="protein sequence ID" value="CCE65016.1"/>
    <property type="molecule type" value="Genomic_DNA"/>
</dbReference>
<evidence type="ECO:0000256" key="12">
    <source>
        <dbReference type="ARBA" id="ARBA00023212"/>
    </source>
</evidence>
<comment type="subcellular location">
    <subcellularLocation>
        <location evidence="3">Chromosome</location>
        <location evidence="3">Centromere</location>
        <location evidence="3">Kinetochore</location>
    </subcellularLocation>
    <subcellularLocation>
        <location evidence="2">Cytoplasm</location>
        <location evidence="2">Cytoskeleton</location>
        <location evidence="2">Spindle</location>
    </subcellularLocation>
    <subcellularLocation>
        <location evidence="1">Nucleus</location>
    </subcellularLocation>
</comment>
<dbReference type="AlphaFoldDB" id="G8BYS4"/>
<dbReference type="PANTHER" id="PTHR28017">
    <property type="entry name" value="DASH COMPLEX SUBUNIT DAD3"/>
    <property type="match status" value="1"/>
</dbReference>
<evidence type="ECO:0000256" key="15">
    <source>
        <dbReference type="ARBA" id="ARBA00023328"/>
    </source>
</evidence>
<organism evidence="18 19">
    <name type="scientific">Tetrapisispora phaffii (strain ATCC 24235 / CBS 4417 / NBRC 1672 / NRRL Y-8282 / UCD 70-5)</name>
    <name type="common">Yeast</name>
    <name type="synonym">Fabospora phaffii</name>
    <dbReference type="NCBI Taxonomy" id="1071381"/>
    <lineage>
        <taxon>Eukaryota</taxon>
        <taxon>Fungi</taxon>
        <taxon>Dikarya</taxon>
        <taxon>Ascomycota</taxon>
        <taxon>Saccharomycotina</taxon>
        <taxon>Saccharomycetes</taxon>
        <taxon>Saccharomycetales</taxon>
        <taxon>Saccharomycetaceae</taxon>
        <taxon>Tetrapisispora</taxon>
    </lineage>
</organism>
<dbReference type="KEGG" id="tpf:TPHA_0J01950"/>
<keyword evidence="8" id="KW-0493">Microtubule</keyword>
<dbReference type="GO" id="GO:0051301">
    <property type="term" value="P:cell division"/>
    <property type="evidence" value="ECO:0007669"/>
    <property type="project" value="UniProtKB-KW"/>
</dbReference>
<dbReference type="GO" id="GO:0051010">
    <property type="term" value="F:microtubule plus-end binding"/>
    <property type="evidence" value="ECO:0007669"/>
    <property type="project" value="EnsemblFungi"/>
</dbReference>
<keyword evidence="6" id="KW-0963">Cytoplasm</keyword>
<evidence type="ECO:0000256" key="7">
    <source>
        <dbReference type="ARBA" id="ARBA00022618"/>
    </source>
</evidence>
<keyword evidence="7" id="KW-0132">Cell division</keyword>
<keyword evidence="14" id="KW-0131">Cell cycle</keyword>
<dbReference type="GO" id="GO:0051987">
    <property type="term" value="P:positive regulation of attachment of spindle microtubules to kinetochore"/>
    <property type="evidence" value="ECO:0007669"/>
    <property type="project" value="EnsemblFungi"/>
</dbReference>
<dbReference type="OrthoDB" id="2443965at2759"/>
<dbReference type="HOGENOM" id="CLU_118180_2_1_1"/>
<evidence type="ECO:0000256" key="13">
    <source>
        <dbReference type="ARBA" id="ARBA00023242"/>
    </source>
</evidence>
<evidence type="ECO:0000313" key="18">
    <source>
        <dbReference type="EMBL" id="CCE65016.1"/>
    </source>
</evidence>
<dbReference type="GO" id="GO:0031116">
    <property type="term" value="P:positive regulation of microtubule polymerization"/>
    <property type="evidence" value="ECO:0007669"/>
    <property type="project" value="EnsemblFungi"/>
</dbReference>
<dbReference type="OMA" id="RNMHISQ"/>
<evidence type="ECO:0000256" key="3">
    <source>
        <dbReference type="ARBA" id="ARBA00004629"/>
    </source>
</evidence>
<sequence>MPEELSPLQQDVLDRYSKLANILHSLDDTLNEINTSSTESRTSPEEVINEMREIEIKIGLVGTLLKGSVYSFILQQKKQKQEQQQLQQ</sequence>
<comment type="similarity">
    <text evidence="4">Belongs to the DASH complex DAD3 family.</text>
</comment>
<evidence type="ECO:0000256" key="16">
    <source>
        <dbReference type="ARBA" id="ARBA00044179"/>
    </source>
</evidence>
<dbReference type="GO" id="GO:1990758">
    <property type="term" value="P:mitotic sister chromatid biorientation"/>
    <property type="evidence" value="ECO:0007669"/>
    <property type="project" value="EnsemblFungi"/>
</dbReference>
<evidence type="ECO:0000313" key="19">
    <source>
        <dbReference type="Proteomes" id="UP000005666"/>
    </source>
</evidence>
<evidence type="ECO:0000256" key="14">
    <source>
        <dbReference type="ARBA" id="ARBA00023306"/>
    </source>
</evidence>
<reference evidence="18 19" key="1">
    <citation type="journal article" date="2011" name="Proc. Natl. Acad. Sci. U.S.A.">
        <title>Evolutionary erosion of yeast sex chromosomes by mating-type switching accidents.</title>
        <authorList>
            <person name="Gordon J.L."/>
            <person name="Armisen D."/>
            <person name="Proux-Wera E."/>
            <person name="Oheigeartaigh S.S."/>
            <person name="Byrne K.P."/>
            <person name="Wolfe K.H."/>
        </authorList>
    </citation>
    <scope>NUCLEOTIDE SEQUENCE [LARGE SCALE GENOMIC DNA]</scope>
    <source>
        <strain evidence="19">ATCC 24235 / CBS 4417 / NBRC 1672 / NRRL Y-8282 / UCD 70-5</strain>
    </source>
</reference>
<keyword evidence="13" id="KW-0539">Nucleus</keyword>
<evidence type="ECO:0000256" key="10">
    <source>
        <dbReference type="ARBA" id="ARBA00022829"/>
    </source>
</evidence>
<keyword evidence="5" id="KW-0158">Chromosome</keyword>